<dbReference type="AlphaFoldDB" id="A0AAV9CN32"/>
<evidence type="ECO:0000313" key="2">
    <source>
        <dbReference type="Proteomes" id="UP001180020"/>
    </source>
</evidence>
<evidence type="ECO:0000313" key="1">
    <source>
        <dbReference type="EMBL" id="KAK1290132.1"/>
    </source>
</evidence>
<name>A0AAV9CN32_ACOCL</name>
<comment type="caution">
    <text evidence="1">The sequence shown here is derived from an EMBL/GenBank/DDBJ whole genome shotgun (WGS) entry which is preliminary data.</text>
</comment>
<sequence>MIFRAFGDFIILSNFRVHFWLKNDTWTANGRRSLDCLIAMKPQAIRRAEVFGHKELDANFDGGVNGAEQYSLHVNPNVIGYVARGLENIKKQKRTLTNLCRLAIPKPDERLSQHLLV</sequence>
<protein>
    <submittedName>
        <fullName evidence="1">Uncharacterized protein</fullName>
    </submittedName>
</protein>
<organism evidence="1 2">
    <name type="scientific">Acorus calamus</name>
    <name type="common">Sweet flag</name>
    <dbReference type="NCBI Taxonomy" id="4465"/>
    <lineage>
        <taxon>Eukaryota</taxon>
        <taxon>Viridiplantae</taxon>
        <taxon>Streptophyta</taxon>
        <taxon>Embryophyta</taxon>
        <taxon>Tracheophyta</taxon>
        <taxon>Spermatophyta</taxon>
        <taxon>Magnoliopsida</taxon>
        <taxon>Liliopsida</taxon>
        <taxon>Acoraceae</taxon>
        <taxon>Acorus</taxon>
    </lineage>
</organism>
<keyword evidence="2" id="KW-1185">Reference proteome</keyword>
<accession>A0AAV9CN32</accession>
<dbReference type="EMBL" id="JAUJYO010000018">
    <property type="protein sequence ID" value="KAK1290132.1"/>
    <property type="molecule type" value="Genomic_DNA"/>
</dbReference>
<reference evidence="1" key="1">
    <citation type="journal article" date="2023" name="Nat. Commun.">
        <title>Diploid and tetraploid genomes of Acorus and the evolution of monocots.</title>
        <authorList>
            <person name="Ma L."/>
            <person name="Liu K.W."/>
            <person name="Li Z."/>
            <person name="Hsiao Y.Y."/>
            <person name="Qi Y."/>
            <person name="Fu T."/>
            <person name="Tang G.D."/>
            <person name="Zhang D."/>
            <person name="Sun W.H."/>
            <person name="Liu D.K."/>
            <person name="Li Y."/>
            <person name="Chen G.Z."/>
            <person name="Liu X.D."/>
            <person name="Liao X.Y."/>
            <person name="Jiang Y.T."/>
            <person name="Yu X."/>
            <person name="Hao Y."/>
            <person name="Huang J."/>
            <person name="Zhao X.W."/>
            <person name="Ke S."/>
            <person name="Chen Y.Y."/>
            <person name="Wu W.L."/>
            <person name="Hsu J.L."/>
            <person name="Lin Y.F."/>
            <person name="Huang M.D."/>
            <person name="Li C.Y."/>
            <person name="Huang L."/>
            <person name="Wang Z.W."/>
            <person name="Zhao X."/>
            <person name="Zhong W.Y."/>
            <person name="Peng D.H."/>
            <person name="Ahmad S."/>
            <person name="Lan S."/>
            <person name="Zhang J.S."/>
            <person name="Tsai W.C."/>
            <person name="Van de Peer Y."/>
            <person name="Liu Z.J."/>
        </authorList>
    </citation>
    <scope>NUCLEOTIDE SEQUENCE</scope>
    <source>
        <strain evidence="1">CP</strain>
    </source>
</reference>
<dbReference type="Proteomes" id="UP001180020">
    <property type="component" value="Unassembled WGS sequence"/>
</dbReference>
<proteinExistence type="predicted"/>
<reference evidence="1" key="2">
    <citation type="submission" date="2023-06" db="EMBL/GenBank/DDBJ databases">
        <authorList>
            <person name="Ma L."/>
            <person name="Liu K.-W."/>
            <person name="Li Z."/>
            <person name="Hsiao Y.-Y."/>
            <person name="Qi Y."/>
            <person name="Fu T."/>
            <person name="Tang G."/>
            <person name="Zhang D."/>
            <person name="Sun W.-H."/>
            <person name="Liu D.-K."/>
            <person name="Li Y."/>
            <person name="Chen G.-Z."/>
            <person name="Liu X.-D."/>
            <person name="Liao X.-Y."/>
            <person name="Jiang Y.-T."/>
            <person name="Yu X."/>
            <person name="Hao Y."/>
            <person name="Huang J."/>
            <person name="Zhao X.-W."/>
            <person name="Ke S."/>
            <person name="Chen Y.-Y."/>
            <person name="Wu W.-L."/>
            <person name="Hsu J.-L."/>
            <person name="Lin Y.-F."/>
            <person name="Huang M.-D."/>
            <person name="Li C.-Y."/>
            <person name="Huang L."/>
            <person name="Wang Z.-W."/>
            <person name="Zhao X."/>
            <person name="Zhong W.-Y."/>
            <person name="Peng D.-H."/>
            <person name="Ahmad S."/>
            <person name="Lan S."/>
            <person name="Zhang J.-S."/>
            <person name="Tsai W.-C."/>
            <person name="Van De Peer Y."/>
            <person name="Liu Z.-J."/>
        </authorList>
    </citation>
    <scope>NUCLEOTIDE SEQUENCE</scope>
    <source>
        <strain evidence="1">CP</strain>
        <tissue evidence="1">Leaves</tissue>
    </source>
</reference>
<gene>
    <name evidence="1" type="ORF">QJS10_CPB18g01016</name>
</gene>